<dbReference type="PANTHER" id="PTHR34406:SF1">
    <property type="entry name" value="PROTEIN YCEI"/>
    <property type="match status" value="1"/>
</dbReference>
<dbReference type="Gene3D" id="2.40.128.110">
    <property type="entry name" value="Lipid/polyisoprenoid-binding, YceI-like"/>
    <property type="match status" value="1"/>
</dbReference>
<accession>A0ABU3Y714</accession>
<dbReference type="Pfam" id="PF04264">
    <property type="entry name" value="YceI"/>
    <property type="match status" value="1"/>
</dbReference>
<protein>
    <submittedName>
        <fullName evidence="3">YceI family protein</fullName>
    </submittedName>
</protein>
<feature type="signal peptide" evidence="1">
    <location>
        <begin position="1"/>
        <end position="20"/>
    </location>
</feature>
<keyword evidence="1" id="KW-0732">Signal</keyword>
<name>A0ABU3Y714_9SPHN</name>
<feature type="domain" description="Lipid/polyisoprenoid-binding YceI-like" evidence="2">
    <location>
        <begin position="39"/>
        <end position="211"/>
    </location>
</feature>
<gene>
    <name evidence="3" type="ORF">RZN05_09320</name>
</gene>
<feature type="chain" id="PRO_5045843674" evidence="1">
    <location>
        <begin position="21"/>
        <end position="213"/>
    </location>
</feature>
<reference evidence="3 4" key="1">
    <citation type="submission" date="2023-10" db="EMBL/GenBank/DDBJ databases">
        <title>Sphingomonas sp. HF-S4 16S ribosomal RNA gene Genome sequencing and assembly.</title>
        <authorList>
            <person name="Lee H."/>
        </authorList>
    </citation>
    <scope>NUCLEOTIDE SEQUENCE [LARGE SCALE GENOMIC DNA]</scope>
    <source>
        <strain evidence="3 4">HF-S4</strain>
    </source>
</reference>
<evidence type="ECO:0000259" key="2">
    <source>
        <dbReference type="SMART" id="SM00867"/>
    </source>
</evidence>
<proteinExistence type="predicted"/>
<dbReference type="InterPro" id="IPR036761">
    <property type="entry name" value="TTHA0802/YceI-like_sf"/>
</dbReference>
<dbReference type="SMART" id="SM00867">
    <property type="entry name" value="YceI"/>
    <property type="match status" value="1"/>
</dbReference>
<dbReference type="RefSeq" id="WP_317226338.1">
    <property type="nucleotide sequence ID" value="NZ_JAWJEJ010000001.1"/>
</dbReference>
<sequence>MRVRYLALAATLAVAAPLVAQQAMQIPGQKNAALVTAGTYTADPGHSLVEWTVDHLGFTPYFGIFGDVAGTLTLDPKNLSAAQVDVTIPVSKVTTASAGLTAHLLRAPKEAGGTADFFGAAPADARFVSTKVVASGTTAKVTGNLTLNGVIKPVTLDVSFYGAGKAPQQMGGGEQVGFEATGSIKRSEFNVGYGIPMVSDEVKLKIVAAFLKK</sequence>
<comment type="caution">
    <text evidence="3">The sequence shown here is derived from an EMBL/GenBank/DDBJ whole genome shotgun (WGS) entry which is preliminary data.</text>
</comment>
<dbReference type="InterPro" id="IPR007372">
    <property type="entry name" value="Lipid/polyisoprenoid-bd_YceI"/>
</dbReference>
<evidence type="ECO:0000313" key="4">
    <source>
        <dbReference type="Proteomes" id="UP001273531"/>
    </source>
</evidence>
<evidence type="ECO:0000256" key="1">
    <source>
        <dbReference type="SAM" id="SignalP"/>
    </source>
</evidence>
<dbReference type="Proteomes" id="UP001273531">
    <property type="component" value="Unassembled WGS sequence"/>
</dbReference>
<dbReference type="EMBL" id="JAWJEJ010000001">
    <property type="protein sequence ID" value="MDV3457180.1"/>
    <property type="molecule type" value="Genomic_DNA"/>
</dbReference>
<keyword evidence="4" id="KW-1185">Reference proteome</keyword>
<dbReference type="SUPFAM" id="SSF101874">
    <property type="entry name" value="YceI-like"/>
    <property type="match status" value="1"/>
</dbReference>
<dbReference type="PANTHER" id="PTHR34406">
    <property type="entry name" value="PROTEIN YCEI"/>
    <property type="match status" value="1"/>
</dbReference>
<evidence type="ECO:0000313" key="3">
    <source>
        <dbReference type="EMBL" id="MDV3457180.1"/>
    </source>
</evidence>
<organism evidence="3 4">
    <name type="scientific">Sphingomonas agrestis</name>
    <dbReference type="NCBI Taxonomy" id="3080540"/>
    <lineage>
        <taxon>Bacteria</taxon>
        <taxon>Pseudomonadati</taxon>
        <taxon>Pseudomonadota</taxon>
        <taxon>Alphaproteobacteria</taxon>
        <taxon>Sphingomonadales</taxon>
        <taxon>Sphingomonadaceae</taxon>
        <taxon>Sphingomonas</taxon>
    </lineage>
</organism>